<sequence length="63" mass="7569">MDKWDKHNQWLKETRISEEKLHRQFRQYINISLAGVNLDGSFTPDQLREIADVVEERIKAKEN</sequence>
<gene>
    <name evidence="1" type="ORF">LCGC14_1249460</name>
</gene>
<evidence type="ECO:0000313" key="1">
    <source>
        <dbReference type="EMBL" id="KKM89356.1"/>
    </source>
</evidence>
<name>A0A0F9LQF3_9ZZZZ</name>
<reference evidence="1" key="1">
    <citation type="journal article" date="2015" name="Nature">
        <title>Complex archaea that bridge the gap between prokaryotes and eukaryotes.</title>
        <authorList>
            <person name="Spang A."/>
            <person name="Saw J.H."/>
            <person name="Jorgensen S.L."/>
            <person name="Zaremba-Niedzwiedzka K."/>
            <person name="Martijn J."/>
            <person name="Lind A.E."/>
            <person name="van Eijk R."/>
            <person name="Schleper C."/>
            <person name="Guy L."/>
            <person name="Ettema T.J."/>
        </authorList>
    </citation>
    <scope>NUCLEOTIDE SEQUENCE</scope>
</reference>
<protein>
    <submittedName>
        <fullName evidence="1">Uncharacterized protein</fullName>
    </submittedName>
</protein>
<organism evidence="1">
    <name type="scientific">marine sediment metagenome</name>
    <dbReference type="NCBI Taxonomy" id="412755"/>
    <lineage>
        <taxon>unclassified sequences</taxon>
        <taxon>metagenomes</taxon>
        <taxon>ecological metagenomes</taxon>
    </lineage>
</organism>
<dbReference type="AlphaFoldDB" id="A0A0F9LQF3"/>
<proteinExistence type="predicted"/>
<comment type="caution">
    <text evidence="1">The sequence shown here is derived from an EMBL/GenBank/DDBJ whole genome shotgun (WGS) entry which is preliminary data.</text>
</comment>
<accession>A0A0F9LQF3</accession>
<dbReference type="EMBL" id="LAZR01006829">
    <property type="protein sequence ID" value="KKM89356.1"/>
    <property type="molecule type" value="Genomic_DNA"/>
</dbReference>